<dbReference type="Proteomes" id="UP000307173">
    <property type="component" value="Unassembled WGS sequence"/>
</dbReference>
<evidence type="ECO:0000313" key="2">
    <source>
        <dbReference type="Proteomes" id="UP000307173"/>
    </source>
</evidence>
<protein>
    <submittedName>
        <fullName evidence="1">Uncharacterized protein</fullName>
    </submittedName>
</protein>
<proteinExistence type="predicted"/>
<accession>A0A4T0WVA2</accession>
<name>A0A4T0WVA2_9ASCO</name>
<keyword evidence="2" id="KW-1185">Reference proteome</keyword>
<dbReference type="EMBL" id="SELW01000677">
    <property type="protein sequence ID" value="TID13539.1"/>
    <property type="molecule type" value="Genomic_DNA"/>
</dbReference>
<reference evidence="1 2" key="1">
    <citation type="journal article" date="2019" name="Front. Genet.">
        <title>Whole-Genome Sequencing of the Opportunistic Yeast Pathogen Candida inconspicua Uncovers Its Hybrid Origin.</title>
        <authorList>
            <person name="Mixao V."/>
            <person name="Hansen A.P."/>
            <person name="Saus E."/>
            <person name="Boekhout T."/>
            <person name="Lass-Florl C."/>
            <person name="Gabaldon T."/>
        </authorList>
    </citation>
    <scope>NUCLEOTIDE SEQUENCE [LARGE SCALE GENOMIC DNA]</scope>
    <source>
        <strain evidence="1 2">CBS 180</strain>
    </source>
</reference>
<dbReference type="STRING" id="52247.A0A4T0WVA2"/>
<dbReference type="OrthoDB" id="3997869at2759"/>
<organism evidence="1 2">
    <name type="scientific">Pichia inconspicua</name>
    <dbReference type="NCBI Taxonomy" id="52247"/>
    <lineage>
        <taxon>Eukaryota</taxon>
        <taxon>Fungi</taxon>
        <taxon>Dikarya</taxon>
        <taxon>Ascomycota</taxon>
        <taxon>Saccharomycotina</taxon>
        <taxon>Pichiomycetes</taxon>
        <taxon>Pichiales</taxon>
        <taxon>Pichiaceae</taxon>
        <taxon>Pichia</taxon>
    </lineage>
</organism>
<evidence type="ECO:0000313" key="1">
    <source>
        <dbReference type="EMBL" id="TID13539.1"/>
    </source>
</evidence>
<comment type="caution">
    <text evidence="1">The sequence shown here is derived from an EMBL/GenBank/DDBJ whole genome shotgun (WGS) entry which is preliminary data.</text>
</comment>
<dbReference type="AlphaFoldDB" id="A0A4T0WVA2"/>
<sequence>MFSPSKLLASQPTNKNALKGYFSNATGAFTKSILLNEVELSETTSDWESRFRSLVPRLISNYQKAKIRDLDNLRIDVHMKARSDTKQLPQPPKTLDYLPDYVFDLASILNYELTRNNRDKKQKIFDSLNAKVEDLKTLNDGNQILLKSILLNSIIQKQSISNIFDKLQFDVDVFYILCFKYFMNPFSLDRESRFLDLVKTLKKYNGKVVIDRESWTFLDQLITTNMLSVNTNFKSYPSGVFSQMIRIVDDVDSYYNDFNLLGMLRVLRNAETGFERVADNDVIKFDIGYYRYIIIDRALCEWNKDSLTLDTWQRYDFGRQWKSIWEVYYESHKSVRPGGPTTMKHVYNLISSSS</sequence>
<gene>
    <name evidence="1" type="ORF">CANINC_004897</name>
</gene>